<evidence type="ECO:0000259" key="9">
    <source>
        <dbReference type="PROSITE" id="PS50112"/>
    </source>
</evidence>
<gene>
    <name evidence="14" type="ORF">DPRO_2814</name>
</gene>
<dbReference type="SMART" id="SM00267">
    <property type="entry name" value="GGDEF"/>
    <property type="match status" value="1"/>
</dbReference>
<evidence type="ECO:0000256" key="3">
    <source>
        <dbReference type="ARBA" id="ARBA00022692"/>
    </source>
</evidence>
<keyword evidence="4 8" id="KW-1133">Transmembrane helix</keyword>
<dbReference type="SUPFAM" id="SSF141868">
    <property type="entry name" value="EAL domain-like"/>
    <property type="match status" value="1"/>
</dbReference>
<feature type="transmembrane region" description="Helical" evidence="8">
    <location>
        <begin position="310"/>
        <end position="330"/>
    </location>
</feature>
<dbReference type="AlphaFoldDB" id="A0A2C8FAZ7"/>
<reference evidence="15" key="1">
    <citation type="submission" date="2017-09" db="EMBL/GenBank/DDBJ databases">
        <authorList>
            <person name="Regsiter A."/>
            <person name="William W."/>
        </authorList>
    </citation>
    <scope>NUCLEOTIDE SEQUENCE [LARGE SCALE GENOMIC DNA]</scope>
    <source>
        <strain evidence="15">500-1</strain>
    </source>
</reference>
<evidence type="ECO:0000256" key="6">
    <source>
        <dbReference type="ARBA" id="ARBA00051114"/>
    </source>
</evidence>
<dbReference type="CDD" id="cd01948">
    <property type="entry name" value="EAL"/>
    <property type="match status" value="1"/>
</dbReference>
<dbReference type="SMART" id="SM00086">
    <property type="entry name" value="PAC"/>
    <property type="match status" value="1"/>
</dbReference>
<feature type="domain" description="HAMP" evidence="12">
    <location>
        <begin position="331"/>
        <end position="383"/>
    </location>
</feature>
<dbReference type="FunFam" id="3.20.20.450:FF:000001">
    <property type="entry name" value="Cyclic di-GMP phosphodiesterase yahA"/>
    <property type="match status" value="1"/>
</dbReference>
<evidence type="ECO:0000259" key="10">
    <source>
        <dbReference type="PROSITE" id="PS50113"/>
    </source>
</evidence>
<feature type="domain" description="EAL" evidence="11">
    <location>
        <begin position="697"/>
        <end position="951"/>
    </location>
</feature>
<evidence type="ECO:0000259" key="11">
    <source>
        <dbReference type="PROSITE" id="PS50883"/>
    </source>
</evidence>
<dbReference type="InterPro" id="IPR043128">
    <property type="entry name" value="Rev_trsase/Diguanyl_cyclase"/>
</dbReference>
<evidence type="ECO:0000256" key="7">
    <source>
        <dbReference type="SAM" id="Coils"/>
    </source>
</evidence>
<evidence type="ECO:0000256" key="5">
    <source>
        <dbReference type="ARBA" id="ARBA00023136"/>
    </source>
</evidence>
<dbReference type="InterPro" id="IPR035919">
    <property type="entry name" value="EAL_sf"/>
</dbReference>
<dbReference type="Proteomes" id="UP000219215">
    <property type="component" value="Chromosome DPRO"/>
</dbReference>
<dbReference type="Pfam" id="PF00672">
    <property type="entry name" value="HAMP"/>
    <property type="match status" value="1"/>
</dbReference>
<feature type="domain" description="GGDEF" evidence="13">
    <location>
        <begin position="555"/>
        <end position="688"/>
    </location>
</feature>
<keyword evidence="7" id="KW-0175">Coiled coil</keyword>
<dbReference type="SMART" id="SM00304">
    <property type="entry name" value="HAMP"/>
    <property type="match status" value="1"/>
</dbReference>
<dbReference type="GO" id="GO:0071111">
    <property type="term" value="F:cyclic-guanylate-specific phosphodiesterase activity"/>
    <property type="evidence" value="ECO:0007669"/>
    <property type="project" value="UniProtKB-EC"/>
</dbReference>
<dbReference type="Gene3D" id="3.20.20.450">
    <property type="entry name" value="EAL domain"/>
    <property type="match status" value="1"/>
</dbReference>
<feature type="coiled-coil region" evidence="7">
    <location>
        <begin position="371"/>
        <end position="398"/>
    </location>
</feature>
<dbReference type="KEGG" id="pprf:DPRO_2814"/>
<dbReference type="SMART" id="SM00091">
    <property type="entry name" value="PAS"/>
    <property type="match status" value="1"/>
</dbReference>
<name>A0A2C8FAZ7_9BACT</name>
<dbReference type="CDD" id="cd06225">
    <property type="entry name" value="HAMP"/>
    <property type="match status" value="1"/>
</dbReference>
<feature type="domain" description="PAC" evidence="10">
    <location>
        <begin position="471"/>
        <end position="523"/>
    </location>
</feature>
<sequence>MPFENRRISIKYRLMGWFSFFFVLTTALTAGTVYVLVRDTIKQNVFTELRVSSEAIQSMVRTAAQVSVRNRLRAIAEKNVDILSGLQRRVDAGELTPEQARAEGKRILRSQSIGSSGYVYVIQTTGKIAMHPASSLEGEDISSEWLGQKQAEMKQGYLEYSWANPGELTKREKALYMEYYAPWDWIVSVSSYRSEFNQLIDHEDFRAGVEDFALGDSGYAFLMTKQGNMLIHPWIHGHVTEFLPDEDHTLFTDMVLNRNGRFSYSWKEPSTGTYTEKVMVYREIPELGWIVGSTGYVDEVYAPLYRIQSFLIFSGILTVLIVLPLAYYLGRSFSNPITKLATSMSQADKGDLSVRAEVDGYGEAAELATHFNQYMERLGEYRNELQNEIDERRRAEQQLQLFAMVFENALEGISITDKQGNIVAVNPSFTIITGFEPEDVLGKNPRVLKSDRHEESFYREMWESLYTNGSWHGEIWNRRKNGESYPEILSISAVQDKTGSVSNYVAVFHDISDMKLKDKQIEHQAYHDALTGLPNRSLAHDRLSVAITHAKRDGSSVVVLFMDLDNFKKINDSMGHSFGDLLLKEVAARLRKDFPDADTIARLGGDEFLMIIEGVGEEREVASLAERALAVFETPYVVRGEELHVTPSIGVTMYPDDGSDAETLIKNADMAMYQSKAKGKNAYFLFTQEVNLRISKRLKLENDMRQALKNREFTVYFQPKVNLFNDVVTGMEALVRWHKPDGTVVSPADFIPLAEETGLIVPLGEYVMDASCKAMQLFEGIGCDDISIAVNLSPIQFDQEDLVEMITEKLEMNGVSPSKIELEITESTLMTNVEKSIAKLNMLVDMGMSISIDDFGTGHSSLYYLKNFPIDRLKIDRSFIRDITTDESDAQIVETIILMAGNLGIGVVAEGAETKEQIDMLQSFNCELVQGYYYSPPLPLEDVIVYLRSEGVDCHI</sequence>
<comment type="catalytic activity">
    <reaction evidence="6">
        <text>3',3'-c-di-GMP + H2O = 5'-phosphoguanylyl(3'-&gt;5')guanosine + H(+)</text>
        <dbReference type="Rhea" id="RHEA:24902"/>
        <dbReference type="ChEBI" id="CHEBI:15377"/>
        <dbReference type="ChEBI" id="CHEBI:15378"/>
        <dbReference type="ChEBI" id="CHEBI:58754"/>
        <dbReference type="ChEBI" id="CHEBI:58805"/>
        <dbReference type="EC" id="3.1.4.52"/>
    </reaction>
    <physiologicalReaction direction="left-to-right" evidence="6">
        <dbReference type="Rhea" id="RHEA:24903"/>
    </physiologicalReaction>
</comment>
<dbReference type="NCBIfam" id="TIGR00229">
    <property type="entry name" value="sensory_box"/>
    <property type="match status" value="1"/>
</dbReference>
<dbReference type="Pfam" id="PF00990">
    <property type="entry name" value="GGDEF"/>
    <property type="match status" value="1"/>
</dbReference>
<evidence type="ECO:0000313" key="15">
    <source>
        <dbReference type="Proteomes" id="UP000219215"/>
    </source>
</evidence>
<keyword evidence="15" id="KW-1185">Reference proteome</keyword>
<keyword evidence="2" id="KW-1003">Cell membrane</keyword>
<dbReference type="NCBIfam" id="TIGR00254">
    <property type="entry name" value="GGDEF"/>
    <property type="match status" value="1"/>
</dbReference>
<evidence type="ECO:0000259" key="13">
    <source>
        <dbReference type="PROSITE" id="PS50887"/>
    </source>
</evidence>
<evidence type="ECO:0000256" key="4">
    <source>
        <dbReference type="ARBA" id="ARBA00022989"/>
    </source>
</evidence>
<dbReference type="PROSITE" id="PS50113">
    <property type="entry name" value="PAC"/>
    <property type="match status" value="1"/>
</dbReference>
<evidence type="ECO:0000313" key="14">
    <source>
        <dbReference type="EMBL" id="SOB59724.1"/>
    </source>
</evidence>
<dbReference type="SUPFAM" id="SSF55785">
    <property type="entry name" value="PYP-like sensor domain (PAS domain)"/>
    <property type="match status" value="1"/>
</dbReference>
<dbReference type="SUPFAM" id="SSF55073">
    <property type="entry name" value="Nucleotide cyclase"/>
    <property type="match status" value="1"/>
</dbReference>
<dbReference type="EMBL" id="LT907975">
    <property type="protein sequence ID" value="SOB59724.1"/>
    <property type="molecule type" value="Genomic_DNA"/>
</dbReference>
<dbReference type="InterPro" id="IPR000700">
    <property type="entry name" value="PAS-assoc_C"/>
</dbReference>
<dbReference type="InterPro" id="IPR035965">
    <property type="entry name" value="PAS-like_dom_sf"/>
</dbReference>
<dbReference type="CDD" id="cd12912">
    <property type="entry name" value="PDC2_MCP_like"/>
    <property type="match status" value="1"/>
</dbReference>
<evidence type="ECO:0000256" key="8">
    <source>
        <dbReference type="SAM" id="Phobius"/>
    </source>
</evidence>
<dbReference type="Gene3D" id="3.30.70.270">
    <property type="match status" value="1"/>
</dbReference>
<dbReference type="PROSITE" id="PS50112">
    <property type="entry name" value="PAS"/>
    <property type="match status" value="1"/>
</dbReference>
<dbReference type="GO" id="GO:0071732">
    <property type="term" value="P:cellular response to nitric oxide"/>
    <property type="evidence" value="ECO:0007669"/>
    <property type="project" value="UniProtKB-ARBA"/>
</dbReference>
<dbReference type="InterPro" id="IPR004010">
    <property type="entry name" value="Double_Cache_2"/>
</dbReference>
<organism evidence="14 15">
    <name type="scientific">Pseudodesulfovibrio profundus</name>
    <dbReference type="NCBI Taxonomy" id="57320"/>
    <lineage>
        <taxon>Bacteria</taxon>
        <taxon>Pseudomonadati</taxon>
        <taxon>Thermodesulfobacteriota</taxon>
        <taxon>Desulfovibrionia</taxon>
        <taxon>Desulfovibrionales</taxon>
        <taxon>Desulfovibrionaceae</taxon>
    </lineage>
</organism>
<dbReference type="InterPro" id="IPR000014">
    <property type="entry name" value="PAS"/>
</dbReference>
<evidence type="ECO:0000256" key="1">
    <source>
        <dbReference type="ARBA" id="ARBA00004651"/>
    </source>
</evidence>
<dbReference type="Gene3D" id="3.30.450.20">
    <property type="entry name" value="PAS domain"/>
    <property type="match status" value="3"/>
</dbReference>
<dbReference type="PROSITE" id="PS50885">
    <property type="entry name" value="HAMP"/>
    <property type="match status" value="1"/>
</dbReference>
<dbReference type="InterPro" id="IPR003660">
    <property type="entry name" value="HAMP_dom"/>
</dbReference>
<dbReference type="PANTHER" id="PTHR44757:SF2">
    <property type="entry name" value="BIOFILM ARCHITECTURE MAINTENANCE PROTEIN MBAA"/>
    <property type="match status" value="1"/>
</dbReference>
<protein>
    <submittedName>
        <fullName evidence="14">Diguanylate cyclase/phosphodiesterase with PAS/PAC sensor(S)</fullName>
    </submittedName>
</protein>
<dbReference type="Gene3D" id="6.10.340.10">
    <property type="match status" value="1"/>
</dbReference>
<dbReference type="SUPFAM" id="SSF158472">
    <property type="entry name" value="HAMP domain-like"/>
    <property type="match status" value="1"/>
</dbReference>
<dbReference type="SMART" id="SM01049">
    <property type="entry name" value="Cache_2"/>
    <property type="match status" value="1"/>
</dbReference>
<dbReference type="RefSeq" id="WP_232005592.1">
    <property type="nucleotide sequence ID" value="NZ_LT907975.1"/>
</dbReference>
<evidence type="ECO:0000259" key="12">
    <source>
        <dbReference type="PROSITE" id="PS50885"/>
    </source>
</evidence>
<dbReference type="InterPro" id="IPR052155">
    <property type="entry name" value="Biofilm_reg_signaling"/>
</dbReference>
<dbReference type="CDD" id="cd00130">
    <property type="entry name" value="PAS"/>
    <property type="match status" value="1"/>
</dbReference>
<dbReference type="InterPro" id="IPR001610">
    <property type="entry name" value="PAC"/>
</dbReference>
<dbReference type="FunFam" id="3.30.70.270:FF:000001">
    <property type="entry name" value="Diguanylate cyclase domain protein"/>
    <property type="match status" value="1"/>
</dbReference>
<comment type="subcellular location">
    <subcellularLocation>
        <location evidence="1">Cell membrane</location>
        <topology evidence="1">Multi-pass membrane protein</topology>
    </subcellularLocation>
</comment>
<dbReference type="PANTHER" id="PTHR44757">
    <property type="entry name" value="DIGUANYLATE CYCLASE DGCP"/>
    <property type="match status" value="1"/>
</dbReference>
<dbReference type="SMART" id="SM00052">
    <property type="entry name" value="EAL"/>
    <property type="match status" value="1"/>
</dbReference>
<dbReference type="Pfam" id="PF08269">
    <property type="entry name" value="dCache_2"/>
    <property type="match status" value="1"/>
</dbReference>
<keyword evidence="3 8" id="KW-0812">Transmembrane</keyword>
<dbReference type="InterPro" id="IPR033480">
    <property type="entry name" value="sCache_2"/>
</dbReference>
<proteinExistence type="predicted"/>
<dbReference type="CDD" id="cd01949">
    <property type="entry name" value="GGDEF"/>
    <property type="match status" value="1"/>
</dbReference>
<evidence type="ECO:0000256" key="2">
    <source>
        <dbReference type="ARBA" id="ARBA00022475"/>
    </source>
</evidence>
<dbReference type="InterPro" id="IPR029787">
    <property type="entry name" value="Nucleotide_cyclase"/>
</dbReference>
<accession>A0A2C8FAZ7</accession>
<dbReference type="InterPro" id="IPR001633">
    <property type="entry name" value="EAL_dom"/>
</dbReference>
<dbReference type="Pfam" id="PF00563">
    <property type="entry name" value="EAL"/>
    <property type="match status" value="1"/>
</dbReference>
<dbReference type="GO" id="GO:0007165">
    <property type="term" value="P:signal transduction"/>
    <property type="evidence" value="ECO:0007669"/>
    <property type="project" value="InterPro"/>
</dbReference>
<dbReference type="GO" id="GO:0005886">
    <property type="term" value="C:plasma membrane"/>
    <property type="evidence" value="ECO:0007669"/>
    <property type="project" value="UniProtKB-SubCell"/>
</dbReference>
<dbReference type="InterPro" id="IPR000160">
    <property type="entry name" value="GGDEF_dom"/>
</dbReference>
<feature type="transmembrane region" description="Helical" evidence="8">
    <location>
        <begin position="12"/>
        <end position="37"/>
    </location>
</feature>
<keyword evidence="5 8" id="KW-0472">Membrane</keyword>
<feature type="domain" description="PAS" evidence="9">
    <location>
        <begin position="398"/>
        <end position="444"/>
    </location>
</feature>
<dbReference type="Pfam" id="PF13426">
    <property type="entry name" value="PAS_9"/>
    <property type="match status" value="1"/>
</dbReference>
<dbReference type="PROSITE" id="PS50883">
    <property type="entry name" value="EAL"/>
    <property type="match status" value="1"/>
</dbReference>
<dbReference type="PROSITE" id="PS50887">
    <property type="entry name" value="GGDEF"/>
    <property type="match status" value="1"/>
</dbReference>